<organism evidence="1 2">
    <name type="scientific">Peronosclerospora sorghi</name>
    <dbReference type="NCBI Taxonomy" id="230839"/>
    <lineage>
        <taxon>Eukaryota</taxon>
        <taxon>Sar</taxon>
        <taxon>Stramenopiles</taxon>
        <taxon>Oomycota</taxon>
        <taxon>Peronosporomycetes</taxon>
        <taxon>Peronosporales</taxon>
        <taxon>Peronosporaceae</taxon>
        <taxon>Peronosclerospora</taxon>
    </lineage>
</organism>
<proteinExistence type="predicted"/>
<gene>
    <name evidence="1" type="ORF">PsorP6_011867</name>
</gene>
<comment type="caution">
    <text evidence="1">The sequence shown here is derived from an EMBL/GenBank/DDBJ whole genome shotgun (WGS) entry which is preliminary data.</text>
</comment>
<evidence type="ECO:0000313" key="2">
    <source>
        <dbReference type="Proteomes" id="UP001163321"/>
    </source>
</evidence>
<protein>
    <submittedName>
        <fullName evidence="1">Uncharacterized protein</fullName>
    </submittedName>
</protein>
<accession>A0ACC0WIP7</accession>
<sequence length="280" mass="32659">MPRAMAHYRYLKLVILFLLPFLPLKSAATANATHRGIERGPDRQEPTPNGVSRAPSLRHDTTSRGNDTIERLEERALDNRFLSQVTISLRRQMVKLYHIARLGWWQHSYKTPQEWFVFLNLHEIEPSRLLQSPAFSAWITFVRLRHPRSAGNAIISTMLSHYENDELAAMLFDALTSPTRKLTLRVYNYLQFYWISKEETPDSVFELLKLDTDNLLTSPLLYTWVDFLYVRKTKAVRTAIVYKLALLPSSTTYVPKELMNIVNNYVDLYAPLVKRKVDFI</sequence>
<dbReference type="EMBL" id="CM047591">
    <property type="protein sequence ID" value="KAI9918629.1"/>
    <property type="molecule type" value="Genomic_DNA"/>
</dbReference>
<evidence type="ECO:0000313" key="1">
    <source>
        <dbReference type="EMBL" id="KAI9918629.1"/>
    </source>
</evidence>
<dbReference type="Proteomes" id="UP001163321">
    <property type="component" value="Chromosome 12"/>
</dbReference>
<name>A0ACC0WIP7_9STRA</name>
<reference evidence="1 2" key="1">
    <citation type="journal article" date="2022" name="bioRxiv">
        <title>The genome of the oomycete Peronosclerospora sorghi, a cosmopolitan pathogen of maize and sorghum, is inflated with dispersed pseudogenes.</title>
        <authorList>
            <person name="Fletcher K."/>
            <person name="Martin F."/>
            <person name="Isakeit T."/>
            <person name="Cavanaugh K."/>
            <person name="Magill C."/>
            <person name="Michelmore R."/>
        </authorList>
    </citation>
    <scope>NUCLEOTIDE SEQUENCE [LARGE SCALE GENOMIC DNA]</scope>
    <source>
        <strain evidence="1">P6</strain>
    </source>
</reference>
<keyword evidence="2" id="KW-1185">Reference proteome</keyword>